<accession>A0AAC8TF24</accession>
<protein>
    <submittedName>
        <fullName evidence="2">Uncharacterized protein</fullName>
    </submittedName>
</protein>
<proteinExistence type="predicted"/>
<dbReference type="Proteomes" id="UP000035579">
    <property type="component" value="Chromosome"/>
</dbReference>
<reference evidence="2 3" key="1">
    <citation type="submission" date="2015-05" db="EMBL/GenBank/DDBJ databases">
        <title>Genome assembly of Archangium gephyra DSM 2261.</title>
        <authorList>
            <person name="Sharma G."/>
            <person name="Subramanian S."/>
        </authorList>
    </citation>
    <scope>NUCLEOTIDE SEQUENCE [LARGE SCALE GENOMIC DNA]</scope>
    <source>
        <strain evidence="2 3">DSM 2261</strain>
    </source>
</reference>
<dbReference type="KEGG" id="age:AA314_05198"/>
<evidence type="ECO:0000313" key="2">
    <source>
        <dbReference type="EMBL" id="AKJ03572.1"/>
    </source>
</evidence>
<evidence type="ECO:0000256" key="1">
    <source>
        <dbReference type="SAM" id="MobiDB-lite"/>
    </source>
</evidence>
<name>A0AAC8TF24_9BACT</name>
<dbReference type="EMBL" id="CP011509">
    <property type="protein sequence ID" value="AKJ03572.1"/>
    <property type="molecule type" value="Genomic_DNA"/>
</dbReference>
<dbReference type="AlphaFoldDB" id="A0AAC8TF24"/>
<evidence type="ECO:0000313" key="3">
    <source>
        <dbReference type="Proteomes" id="UP000035579"/>
    </source>
</evidence>
<feature type="region of interest" description="Disordered" evidence="1">
    <location>
        <begin position="1"/>
        <end position="53"/>
    </location>
</feature>
<sequence>MTHRTHSNRPLAPARPPSRPRRLPVPAANRCSSRGLELYERRRGRRGVHGTRA</sequence>
<feature type="compositionally biased region" description="Basic residues" evidence="1">
    <location>
        <begin position="42"/>
        <end position="53"/>
    </location>
</feature>
<organism evidence="2 3">
    <name type="scientific">Archangium gephyra</name>
    <dbReference type="NCBI Taxonomy" id="48"/>
    <lineage>
        <taxon>Bacteria</taxon>
        <taxon>Pseudomonadati</taxon>
        <taxon>Myxococcota</taxon>
        <taxon>Myxococcia</taxon>
        <taxon>Myxococcales</taxon>
        <taxon>Cystobacterineae</taxon>
        <taxon>Archangiaceae</taxon>
        <taxon>Archangium</taxon>
    </lineage>
</organism>
<gene>
    <name evidence="2" type="ORF">AA314_05198</name>
</gene>